<dbReference type="SUPFAM" id="SSF53300">
    <property type="entry name" value="vWA-like"/>
    <property type="match status" value="1"/>
</dbReference>
<dbReference type="PANTHER" id="PTHR24020:SF20">
    <property type="entry name" value="PH DOMAIN-CONTAINING PROTEIN"/>
    <property type="match status" value="1"/>
</dbReference>
<dbReference type="AlphaFoldDB" id="A0A9X0CG34"/>
<keyword evidence="1" id="KW-0732">Signal</keyword>
<reference evidence="3" key="1">
    <citation type="submission" date="2023-01" db="EMBL/GenBank/DDBJ databases">
        <title>Genome assembly of the deep-sea coral Lophelia pertusa.</title>
        <authorList>
            <person name="Herrera S."/>
            <person name="Cordes E."/>
        </authorList>
    </citation>
    <scope>NUCLEOTIDE SEQUENCE</scope>
    <source>
        <strain evidence="3">USNM1676648</strain>
        <tissue evidence="3">Polyp</tissue>
    </source>
</reference>
<comment type="caution">
    <text evidence="3">The sequence shown here is derived from an EMBL/GenBank/DDBJ whole genome shotgun (WGS) entry which is preliminary data.</text>
</comment>
<accession>A0A9X0CG34</accession>
<evidence type="ECO:0000259" key="2">
    <source>
        <dbReference type="PROSITE" id="PS50234"/>
    </source>
</evidence>
<dbReference type="OrthoDB" id="10256829at2759"/>
<dbReference type="SMART" id="SM00327">
    <property type="entry name" value="VWA"/>
    <property type="match status" value="1"/>
</dbReference>
<dbReference type="InterPro" id="IPR002035">
    <property type="entry name" value="VWF_A"/>
</dbReference>
<evidence type="ECO:0000313" key="3">
    <source>
        <dbReference type="EMBL" id="KAJ7337204.1"/>
    </source>
</evidence>
<gene>
    <name evidence="3" type="ORF">OS493_010061</name>
</gene>
<name>A0A9X0CG34_9CNID</name>
<dbReference type="PANTHER" id="PTHR24020">
    <property type="entry name" value="COLLAGEN ALPHA"/>
    <property type="match status" value="1"/>
</dbReference>
<feature type="domain" description="VWFA" evidence="2">
    <location>
        <begin position="36"/>
        <end position="215"/>
    </location>
</feature>
<protein>
    <recommendedName>
        <fullName evidence="2">VWFA domain-containing protein</fullName>
    </recommendedName>
</protein>
<proteinExistence type="predicted"/>
<evidence type="ECO:0000256" key="1">
    <source>
        <dbReference type="SAM" id="SignalP"/>
    </source>
</evidence>
<evidence type="ECO:0000313" key="4">
    <source>
        <dbReference type="Proteomes" id="UP001163046"/>
    </source>
</evidence>
<dbReference type="Proteomes" id="UP001163046">
    <property type="component" value="Unassembled WGS sequence"/>
</dbReference>
<dbReference type="CDD" id="cd01450">
    <property type="entry name" value="vWFA_subfamily_ECM"/>
    <property type="match status" value="1"/>
</dbReference>
<feature type="signal peptide" evidence="1">
    <location>
        <begin position="1"/>
        <end position="26"/>
    </location>
</feature>
<organism evidence="3 4">
    <name type="scientific">Desmophyllum pertusum</name>
    <dbReference type="NCBI Taxonomy" id="174260"/>
    <lineage>
        <taxon>Eukaryota</taxon>
        <taxon>Metazoa</taxon>
        <taxon>Cnidaria</taxon>
        <taxon>Anthozoa</taxon>
        <taxon>Hexacorallia</taxon>
        <taxon>Scleractinia</taxon>
        <taxon>Caryophylliina</taxon>
        <taxon>Caryophylliidae</taxon>
        <taxon>Desmophyllum</taxon>
    </lineage>
</organism>
<dbReference type="InterPro" id="IPR050525">
    <property type="entry name" value="ECM_Assembly_Org"/>
</dbReference>
<dbReference type="Gene3D" id="3.40.50.410">
    <property type="entry name" value="von Willebrand factor, type A domain"/>
    <property type="match status" value="1"/>
</dbReference>
<feature type="chain" id="PRO_5040991304" description="VWFA domain-containing protein" evidence="1">
    <location>
        <begin position="27"/>
        <end position="221"/>
    </location>
</feature>
<keyword evidence="4" id="KW-1185">Reference proteome</keyword>
<sequence length="221" mass="24716">MEKIKILKMTFSIFILLAVGIIFAEGKTEKCNKKIDLALVLDTSASIGEDNLNLAKDFAKALSRRFTISKDNARVTIVAYSQYINILSRFNDDEDEVTLENILSNISYEGSSTGTAKTMTVVNFELFSTKSGSRIGRSDVRKVAVFVTDGYSNIGVEVVKVKADRMKKRGIEMFAIGVTKRMNEDELSVLSSKPVKNHLFRLTDFKAVKEIIDHIVKEVCK</sequence>
<dbReference type="Pfam" id="PF00092">
    <property type="entry name" value="VWA"/>
    <property type="match status" value="1"/>
</dbReference>
<dbReference type="PROSITE" id="PS50234">
    <property type="entry name" value="VWFA"/>
    <property type="match status" value="1"/>
</dbReference>
<dbReference type="EMBL" id="MU827781">
    <property type="protein sequence ID" value="KAJ7337204.1"/>
    <property type="molecule type" value="Genomic_DNA"/>
</dbReference>
<dbReference type="PRINTS" id="PR00453">
    <property type="entry name" value="VWFADOMAIN"/>
</dbReference>
<dbReference type="InterPro" id="IPR036465">
    <property type="entry name" value="vWFA_dom_sf"/>
</dbReference>